<evidence type="ECO:0000256" key="4">
    <source>
        <dbReference type="ARBA" id="ARBA00022801"/>
    </source>
</evidence>
<dbReference type="InterPro" id="IPR029058">
    <property type="entry name" value="AB_hydrolase_fold"/>
</dbReference>
<accession>C9MRM8</accession>
<evidence type="ECO:0000256" key="3">
    <source>
        <dbReference type="ARBA" id="ARBA00022729"/>
    </source>
</evidence>
<dbReference type="EC" id="3.4.-.-" evidence="8"/>
<sequence>MNRNLTVAMTAALMMTGTATQAQDVNIGRSNITLKSDLMTPEALWAMGRIGSAQASPDGKKIAYQVGYYSVKENRGHQVIRIMDADGKNDKLLTTSAKSESDVVWLDNRTLAFLTDGQLWTMSIDGSNRHQLTHSDIAIEGFRFSPDKKRVVLVKSIPYHGTIKENPDDLPKATGMLITDMNYRHWDHYVTSNAHPFVANVTANGVDAGKDILEGEPYESPMAPFGGIEQIDWSTDSKSVAYTCRKKEGTQYAISTDADIYIYNVETGKTTNLCKPADYVEPKIDATKSMRDQAVNHQSGDFNVGYDVNPKFSPDGKYIAWQSMKRNGYESDRNRLCVYELATGRKTYVTESFDSNVDDYTWSADSKSLYFIGVWHATVNVYQTNLKGAVRQLTKGDHNYVSIALLGNKQLLGIRQSISQPNEIYAITPSKGNADSQQTQLTFENKHIFDQLALGEVKDRWVATSDGKKLQEWVITPPHFDPNKRYPTLLFCEGGPQSPVSQFWSYRWNLQIMAANGYVVIAPNRRGLPGYGSEWNEQVSTDWTGQCMRDYLSSIDDAAQNLPFVDKDNLAAVGASFGGFSVYYLAGIHNKRFKCLIAHDGAFNLESMYTDTEEAWFSNWEYDDAYWNKDKSASAQRTYANSPHLNVDKWDTPILCIHGEKDYRINANQGMGAFNAARLRGIPAELLLFPDENHWVLKPQNGILWQRTFFNWLDRWLKKK</sequence>
<comment type="similarity">
    <text evidence="1">Belongs to the peptidase S9C family.</text>
</comment>
<dbReference type="FunFam" id="3.40.50.1820:FF:000028">
    <property type="entry name" value="S9 family peptidase"/>
    <property type="match status" value="1"/>
</dbReference>
<feature type="domain" description="Peptidase S9 prolyl oligopeptidase catalytic" evidence="7">
    <location>
        <begin position="504"/>
        <end position="719"/>
    </location>
</feature>
<keyword evidence="2" id="KW-0645">Protease</keyword>
<dbReference type="InterPro" id="IPR011042">
    <property type="entry name" value="6-blade_b-propeller_TolB-like"/>
</dbReference>
<dbReference type="Proteomes" id="UP000003327">
    <property type="component" value="Unassembled WGS sequence"/>
</dbReference>
<proteinExistence type="inferred from homology"/>
<dbReference type="HOGENOM" id="CLU_008615_0_2_10"/>
<dbReference type="EMBL" id="ACVA01000053">
    <property type="protein sequence ID" value="EEX17817.1"/>
    <property type="molecule type" value="Genomic_DNA"/>
</dbReference>
<evidence type="ECO:0000256" key="6">
    <source>
        <dbReference type="SAM" id="SignalP"/>
    </source>
</evidence>
<evidence type="ECO:0000259" key="7">
    <source>
        <dbReference type="Pfam" id="PF00326"/>
    </source>
</evidence>
<evidence type="ECO:0000256" key="5">
    <source>
        <dbReference type="ARBA" id="ARBA00022825"/>
    </source>
</evidence>
<dbReference type="InterPro" id="IPR001375">
    <property type="entry name" value="Peptidase_S9_cat"/>
</dbReference>
<keyword evidence="4 8" id="KW-0378">Hydrolase</keyword>
<dbReference type="AlphaFoldDB" id="C9MRM8"/>
<feature type="signal peptide" evidence="6">
    <location>
        <begin position="1"/>
        <end position="22"/>
    </location>
</feature>
<gene>
    <name evidence="8" type="ORF">HMPREF0973_02291</name>
</gene>
<dbReference type="GO" id="GO:0006508">
    <property type="term" value="P:proteolysis"/>
    <property type="evidence" value="ECO:0007669"/>
    <property type="project" value="UniProtKB-KW"/>
</dbReference>
<dbReference type="eggNOG" id="COG1506">
    <property type="taxonomic scope" value="Bacteria"/>
</dbReference>
<keyword evidence="3 6" id="KW-0732">Signal</keyword>
<dbReference type="STRING" id="649761.HMPREF0973_02291"/>
<comment type="caution">
    <text evidence="8">The sequence shown here is derived from an EMBL/GenBank/DDBJ whole genome shotgun (WGS) entry which is preliminary data.</text>
</comment>
<reference evidence="8 9" key="1">
    <citation type="submission" date="2009-09" db="EMBL/GenBank/DDBJ databases">
        <authorList>
            <person name="Weinstock G."/>
            <person name="Sodergren E."/>
            <person name="Clifton S."/>
            <person name="Fulton L."/>
            <person name="Fulton B."/>
            <person name="Courtney L."/>
            <person name="Fronick C."/>
            <person name="Harrison M."/>
            <person name="Strong C."/>
            <person name="Farmer C."/>
            <person name="Delahaunty K."/>
            <person name="Markovic C."/>
            <person name="Hall O."/>
            <person name="Minx P."/>
            <person name="Tomlinson C."/>
            <person name="Mitreva M."/>
            <person name="Nelson J."/>
            <person name="Hou S."/>
            <person name="Wollam A."/>
            <person name="Pepin K.H."/>
            <person name="Johnson M."/>
            <person name="Bhonagiri V."/>
            <person name="Nash W.E."/>
            <person name="Warren W."/>
            <person name="Chinwalla A."/>
            <person name="Mardis E.R."/>
            <person name="Wilson R.K."/>
        </authorList>
    </citation>
    <scope>NUCLEOTIDE SEQUENCE [LARGE SCALE GENOMIC DNA]</scope>
    <source>
        <strain evidence="8 9">F0319</strain>
    </source>
</reference>
<dbReference type="SUPFAM" id="SSF53474">
    <property type="entry name" value="alpha/beta-Hydrolases"/>
    <property type="match status" value="1"/>
</dbReference>
<dbReference type="eggNOG" id="COG0823">
    <property type="taxonomic scope" value="Bacteria"/>
</dbReference>
<dbReference type="InterPro" id="IPR011659">
    <property type="entry name" value="WD40"/>
</dbReference>
<evidence type="ECO:0000313" key="9">
    <source>
        <dbReference type="Proteomes" id="UP000003327"/>
    </source>
</evidence>
<keyword evidence="5" id="KW-0720">Serine protease</keyword>
<organism evidence="8 9">
    <name type="scientific">Prevotella veroralis F0319</name>
    <dbReference type="NCBI Taxonomy" id="649761"/>
    <lineage>
        <taxon>Bacteria</taxon>
        <taxon>Pseudomonadati</taxon>
        <taxon>Bacteroidota</taxon>
        <taxon>Bacteroidia</taxon>
        <taxon>Bacteroidales</taxon>
        <taxon>Prevotellaceae</taxon>
        <taxon>Prevotella</taxon>
    </lineage>
</organism>
<evidence type="ECO:0000313" key="8">
    <source>
        <dbReference type="EMBL" id="EEX17817.1"/>
    </source>
</evidence>
<dbReference type="Gene3D" id="3.40.50.1820">
    <property type="entry name" value="alpha/beta hydrolase"/>
    <property type="match status" value="1"/>
</dbReference>
<protein>
    <submittedName>
        <fullName evidence="8">Peptidase, S9A/B/C family, catalytic domain protein</fullName>
        <ecNumber evidence="8">3.4.-.-</ecNumber>
    </submittedName>
</protein>
<dbReference type="MEROPS" id="S09.075"/>
<keyword evidence="9" id="KW-1185">Reference proteome</keyword>
<evidence type="ECO:0000256" key="1">
    <source>
        <dbReference type="ARBA" id="ARBA00010040"/>
    </source>
</evidence>
<dbReference type="RefSeq" id="WP_004383971.1">
    <property type="nucleotide sequence ID" value="NZ_GG698715.1"/>
</dbReference>
<feature type="chain" id="PRO_5002998071" evidence="6">
    <location>
        <begin position="23"/>
        <end position="720"/>
    </location>
</feature>
<dbReference type="GO" id="GO:0004252">
    <property type="term" value="F:serine-type endopeptidase activity"/>
    <property type="evidence" value="ECO:0007669"/>
    <property type="project" value="TreeGrafter"/>
</dbReference>
<evidence type="ECO:0000256" key="2">
    <source>
        <dbReference type="ARBA" id="ARBA00022670"/>
    </source>
</evidence>
<dbReference type="Gene3D" id="2.120.10.30">
    <property type="entry name" value="TolB, C-terminal domain"/>
    <property type="match status" value="2"/>
</dbReference>
<dbReference type="PANTHER" id="PTHR42776">
    <property type="entry name" value="SERINE PEPTIDASE S9 FAMILY MEMBER"/>
    <property type="match status" value="1"/>
</dbReference>
<dbReference type="Pfam" id="PF07676">
    <property type="entry name" value="PD40"/>
    <property type="match status" value="1"/>
</dbReference>
<dbReference type="SUPFAM" id="SSF82171">
    <property type="entry name" value="DPP6 N-terminal domain-like"/>
    <property type="match status" value="1"/>
</dbReference>
<dbReference type="Pfam" id="PF00326">
    <property type="entry name" value="Peptidase_S9"/>
    <property type="match status" value="1"/>
</dbReference>
<dbReference type="PANTHER" id="PTHR42776:SF13">
    <property type="entry name" value="DIPEPTIDYL-PEPTIDASE 5"/>
    <property type="match status" value="1"/>
</dbReference>
<name>C9MRM8_9BACT</name>